<organism evidence="2 3">
    <name type="scientific">Staphylococcus epidermidis</name>
    <dbReference type="NCBI Taxonomy" id="1282"/>
    <lineage>
        <taxon>Bacteria</taxon>
        <taxon>Bacillati</taxon>
        <taxon>Bacillota</taxon>
        <taxon>Bacilli</taxon>
        <taxon>Bacillales</taxon>
        <taxon>Staphylococcaceae</taxon>
        <taxon>Staphylococcus</taxon>
    </lineage>
</organism>
<dbReference type="RefSeq" id="WP_002470288.1">
    <property type="nucleotide sequence ID" value="NZ_CABHDW010000004.1"/>
</dbReference>
<gene>
    <name evidence="2" type="ORF">H3963_02280</name>
</gene>
<dbReference type="SUPFAM" id="SSF55681">
    <property type="entry name" value="Class II aaRS and biotin synthetases"/>
    <property type="match status" value="1"/>
</dbReference>
<protein>
    <submittedName>
        <fullName evidence="2">ATP phosphoribosyltransferase regulatory subunit</fullName>
    </submittedName>
</protein>
<dbReference type="GO" id="GO:0016757">
    <property type="term" value="F:glycosyltransferase activity"/>
    <property type="evidence" value="ECO:0007669"/>
    <property type="project" value="UniProtKB-KW"/>
</dbReference>
<dbReference type="GO" id="GO:0140096">
    <property type="term" value="F:catalytic activity, acting on a protein"/>
    <property type="evidence" value="ECO:0007669"/>
    <property type="project" value="UniProtKB-ARBA"/>
</dbReference>
<feature type="domain" description="Class II Histidinyl-tRNA synthetase (HisRS)-like catalytic core" evidence="1">
    <location>
        <begin position="13"/>
        <end position="265"/>
    </location>
</feature>
<sequence length="270" mass="32150">MNNTIISMKEKELRFLKFFHQQKYNVVDFNLIEELDWQRLTHEDLQQMDERSFWQQNKSIYALRNDFTDQLFRYYSNYPTHFKKVAYAGDIIRDNRVIKQVGIENYEPQFDNITQNFLDFQYFIQNVLHDDIQFIILGHYQLIDALLEKNHQTREVMEMIEERNLSGLIQTLTFNHPIIQILKENTLNQLKILSHYLPERHPAMVAIQSWSQWFTDHGITEIHLDVTAQAPRSYYKGIFIKCHLKNTAHSVLTGGYYHGSLEGFGLGLTL</sequence>
<proteinExistence type="predicted"/>
<evidence type="ECO:0000313" key="2">
    <source>
        <dbReference type="EMBL" id="MBF2229286.1"/>
    </source>
</evidence>
<dbReference type="InterPro" id="IPR041715">
    <property type="entry name" value="HisRS-like_core"/>
</dbReference>
<reference evidence="2" key="1">
    <citation type="submission" date="2020-08" db="EMBL/GenBank/DDBJ databases">
        <title>Changes in the skin microbiome associated with squamous cell carcinoma in transplant recipients.</title>
        <authorList>
            <person name="Zaugg J."/>
            <person name="Krueger A."/>
            <person name="Lachner N."/>
        </authorList>
    </citation>
    <scope>NUCLEOTIDE SEQUENCE</scope>
    <source>
        <strain evidence="2">R5988</strain>
    </source>
</reference>
<dbReference type="SMR" id="A0A4Y7VNN4"/>
<dbReference type="OrthoDB" id="2387597at2"/>
<comment type="caution">
    <text evidence="2">The sequence shown here is derived from an EMBL/GenBank/DDBJ whole genome shotgun (WGS) entry which is preliminary data.</text>
</comment>
<dbReference type="InterPro" id="IPR045864">
    <property type="entry name" value="aa-tRNA-synth_II/BPL/LPL"/>
</dbReference>
<evidence type="ECO:0000313" key="3">
    <source>
        <dbReference type="Proteomes" id="UP000648077"/>
    </source>
</evidence>
<dbReference type="AlphaFoldDB" id="A0A4Y7VNN4"/>
<dbReference type="Pfam" id="PF13393">
    <property type="entry name" value="tRNA-synt_His"/>
    <property type="match status" value="1"/>
</dbReference>
<dbReference type="Gene3D" id="3.30.930.10">
    <property type="entry name" value="Bira Bifunctional Protein, Domain 2"/>
    <property type="match status" value="1"/>
</dbReference>
<accession>A0A4Y7VNN4</accession>
<keyword evidence="2" id="KW-0328">Glycosyltransferase</keyword>
<dbReference type="NCBIfam" id="NF008947">
    <property type="entry name" value="PRK12294.1"/>
    <property type="match status" value="1"/>
</dbReference>
<dbReference type="Proteomes" id="UP000648077">
    <property type="component" value="Unassembled WGS sequence"/>
</dbReference>
<name>A0A4Y7VNN4_STAEP</name>
<keyword evidence="2" id="KW-0808">Transferase</keyword>
<evidence type="ECO:0000259" key="1">
    <source>
        <dbReference type="Pfam" id="PF13393"/>
    </source>
</evidence>
<dbReference type="EMBL" id="JACGQI010000002">
    <property type="protein sequence ID" value="MBF2229286.1"/>
    <property type="molecule type" value="Genomic_DNA"/>
</dbReference>